<feature type="non-terminal residue" evidence="2">
    <location>
        <position position="213"/>
    </location>
</feature>
<organism evidence="2">
    <name type="scientific">marine sediment metagenome</name>
    <dbReference type="NCBI Taxonomy" id="412755"/>
    <lineage>
        <taxon>unclassified sequences</taxon>
        <taxon>metagenomes</taxon>
        <taxon>ecological metagenomes</taxon>
    </lineage>
</organism>
<name>X1AN78_9ZZZZ</name>
<dbReference type="AlphaFoldDB" id="X1AN78"/>
<evidence type="ECO:0000313" key="2">
    <source>
        <dbReference type="EMBL" id="GAG84185.1"/>
    </source>
</evidence>
<protein>
    <recommendedName>
        <fullName evidence="1">Polymerase nucleotidyl transferase domain-containing protein</fullName>
    </recommendedName>
</protein>
<dbReference type="Gene3D" id="3.30.460.10">
    <property type="entry name" value="Beta Polymerase, domain 2"/>
    <property type="match status" value="1"/>
</dbReference>
<dbReference type="InterPro" id="IPR002934">
    <property type="entry name" value="Polymerase_NTP_transf_dom"/>
</dbReference>
<proteinExistence type="predicted"/>
<sequence length="213" mass="24808">MSSPSEIYEKIYEDFKRDPNIIGFFLGGSRGKGLQTKYSDYDVYIIVKDNVIKKYKEGFPKHKYEGVDLLIFSCSEFKKYAQWGSSDAWDRYSFSHVKVLIDKDGKIQELLDEKGKIPEKYLSKFIVGSLDAYINYLYRSLKCIRDGDIEAARLEAAFSIPAFLNVIFAIHNGRLRPYYKYLKWELKSFPLTKFSMTTEEIVSNLMKILDNAD</sequence>
<gene>
    <name evidence="2" type="ORF">S01H4_36128</name>
</gene>
<reference evidence="2" key="1">
    <citation type="journal article" date="2014" name="Front. Microbiol.">
        <title>High frequency of phylogenetically diverse reductive dehalogenase-homologous genes in deep subseafloor sedimentary metagenomes.</title>
        <authorList>
            <person name="Kawai M."/>
            <person name="Futagami T."/>
            <person name="Toyoda A."/>
            <person name="Takaki Y."/>
            <person name="Nishi S."/>
            <person name="Hori S."/>
            <person name="Arai W."/>
            <person name="Tsubouchi T."/>
            <person name="Morono Y."/>
            <person name="Uchiyama I."/>
            <person name="Ito T."/>
            <person name="Fujiyama A."/>
            <person name="Inagaki F."/>
            <person name="Takami H."/>
        </authorList>
    </citation>
    <scope>NUCLEOTIDE SEQUENCE</scope>
    <source>
        <strain evidence="2">Expedition CK06-06</strain>
    </source>
</reference>
<dbReference type="GO" id="GO:0016779">
    <property type="term" value="F:nucleotidyltransferase activity"/>
    <property type="evidence" value="ECO:0007669"/>
    <property type="project" value="InterPro"/>
</dbReference>
<dbReference type="EMBL" id="BART01019283">
    <property type="protein sequence ID" value="GAG84185.1"/>
    <property type="molecule type" value="Genomic_DNA"/>
</dbReference>
<feature type="domain" description="Polymerase nucleotidyl transferase" evidence="1">
    <location>
        <begin position="10"/>
        <end position="61"/>
    </location>
</feature>
<accession>X1AN78</accession>
<dbReference type="Pfam" id="PF01909">
    <property type="entry name" value="NTP_transf_2"/>
    <property type="match status" value="1"/>
</dbReference>
<comment type="caution">
    <text evidence="2">The sequence shown here is derived from an EMBL/GenBank/DDBJ whole genome shotgun (WGS) entry which is preliminary data.</text>
</comment>
<evidence type="ECO:0000259" key="1">
    <source>
        <dbReference type="Pfam" id="PF01909"/>
    </source>
</evidence>
<dbReference type="SUPFAM" id="SSF81301">
    <property type="entry name" value="Nucleotidyltransferase"/>
    <property type="match status" value="1"/>
</dbReference>
<dbReference type="CDD" id="cd05403">
    <property type="entry name" value="NT_KNTase_like"/>
    <property type="match status" value="1"/>
</dbReference>
<dbReference type="InterPro" id="IPR043519">
    <property type="entry name" value="NT_sf"/>
</dbReference>